<evidence type="ECO:0000313" key="1">
    <source>
        <dbReference type="EMBL" id="KAA6319017.1"/>
    </source>
</evidence>
<name>A0A5J4QBH2_9ZZZZ</name>
<proteinExistence type="predicted"/>
<organism evidence="1">
    <name type="scientific">termite gut metagenome</name>
    <dbReference type="NCBI Taxonomy" id="433724"/>
    <lineage>
        <taxon>unclassified sequences</taxon>
        <taxon>metagenomes</taxon>
        <taxon>organismal metagenomes</taxon>
    </lineage>
</organism>
<sequence length="82" mass="9180">MSTVGWNDLGTFEKRLKALEAKVVQEGLILTESQVVALEKAKEEKVAMGEIETHHPGYLGAQDTPLCWLYQRCGQNLSTNLY</sequence>
<reference evidence="1" key="1">
    <citation type="submission" date="2019-03" db="EMBL/GenBank/DDBJ databases">
        <title>Single cell metagenomics reveals metabolic interactions within the superorganism composed of flagellate Streblomastix strix and complex community of Bacteroidetes bacteria on its surface.</title>
        <authorList>
            <person name="Treitli S.C."/>
            <person name="Kolisko M."/>
            <person name="Husnik F."/>
            <person name="Keeling P."/>
            <person name="Hampl V."/>
        </authorList>
    </citation>
    <scope>NUCLEOTIDE SEQUENCE</scope>
    <source>
        <strain evidence="1">STM</strain>
    </source>
</reference>
<accession>A0A5J4QBH2</accession>
<comment type="caution">
    <text evidence="1">The sequence shown here is derived from an EMBL/GenBank/DDBJ whole genome shotgun (WGS) entry which is preliminary data.</text>
</comment>
<protein>
    <submittedName>
        <fullName evidence="1">Uncharacterized protein</fullName>
    </submittedName>
</protein>
<dbReference type="AlphaFoldDB" id="A0A5J4QBH2"/>
<dbReference type="EMBL" id="SNRY01004019">
    <property type="protein sequence ID" value="KAA6319017.1"/>
    <property type="molecule type" value="Genomic_DNA"/>
</dbReference>
<gene>
    <name evidence="1" type="ORF">EZS27_031044</name>
</gene>